<reference evidence="5" key="1">
    <citation type="journal article" date="2018" name="Mol. Plant">
        <title>Complete pathway elucidation and heterologous reconstitution of Rhodiola salidroside biosynthesis.</title>
        <authorList>
            <person name="Torrens-Spence M.P."/>
            <person name="Pluskal T."/>
            <person name="Li F.S."/>
            <person name="Carballo V."/>
            <person name="Weng J.K."/>
        </authorList>
    </citation>
    <scope>NUCLEOTIDE SEQUENCE</scope>
</reference>
<proteinExistence type="evidence at transcript level"/>
<dbReference type="SUPFAM" id="SSF53756">
    <property type="entry name" value="UDP-Glycosyltransferase/glycogen phosphorylase"/>
    <property type="match status" value="1"/>
</dbReference>
<organism evidence="5">
    <name type="scientific">Rhodiola rosea</name>
    <name type="common">Roseroot</name>
    <name type="synonym">Sedum rhodiola</name>
    <dbReference type="NCBI Taxonomy" id="203015"/>
    <lineage>
        <taxon>Eukaryota</taxon>
        <taxon>Viridiplantae</taxon>
        <taxon>Streptophyta</taxon>
        <taxon>Embryophyta</taxon>
        <taxon>Tracheophyta</taxon>
        <taxon>Spermatophyta</taxon>
        <taxon>Magnoliopsida</taxon>
        <taxon>eudicotyledons</taxon>
        <taxon>Gunneridae</taxon>
        <taxon>Pentapetalae</taxon>
        <taxon>Saxifragales</taxon>
        <taxon>Crassulaceae</taxon>
        <taxon>Rhodiola</taxon>
    </lineage>
</organism>
<keyword evidence="3 5" id="KW-0808">Transferase</keyword>
<sequence length="473" mass="53143">MASSSLACDSYHLVALPYPGRGHINPMLTLCKSLTQRMENTNNFLNITFVVTEEWLGFLSSDPPLPPNIHYVTIPNVIPSELVRAEDMRSFLSAVMTVMAAPCENVIKQMRQPPDMILADFFLPWAVEVGKWRSVPVALFWPMSATMFSMFSHLELLKQNGHFPIDLQAMADVRVDYIPGLPPTPLSAFPTVMHGEDVKLLEHSLAPFSVVSKWQCLLLCSVYDLEPQVVEALKSELQIPIYSIGPSFPHFRLKEIAQSDQVNDDYDYIKWLNKQEPKSVLYVSFGSFCSVSVEQMDEIAAGLMQSGVKFMWVARGDAPSLREICCKEGDGLVVSWCDQLRVLSHSAVGGFWTHCGWSSTQEGLFTGMTFLTFPLLMDQEGNSKMIVEDFKVGWRVKGPAGVDEVVKRDGICGMIRKLMDSDSEEVREMRLRAEELRQRCVRAVDDAGGSYEANFSGFVDFIHSVLQKQETVK</sequence>
<dbReference type="FunFam" id="3.40.50.2000:FF:000138">
    <property type="entry name" value="Glycosyltransferase"/>
    <property type="match status" value="1"/>
</dbReference>
<dbReference type="GO" id="GO:0080043">
    <property type="term" value="F:quercetin 3-O-glucosyltransferase activity"/>
    <property type="evidence" value="ECO:0007669"/>
    <property type="project" value="TreeGrafter"/>
</dbReference>
<dbReference type="Pfam" id="PF00201">
    <property type="entry name" value="UDPGT"/>
    <property type="match status" value="1"/>
</dbReference>
<evidence type="ECO:0000313" key="5">
    <source>
        <dbReference type="EMBL" id="AUI41122.1"/>
    </source>
</evidence>
<dbReference type="InterPro" id="IPR002213">
    <property type="entry name" value="UDP_glucos_trans"/>
</dbReference>
<dbReference type="GO" id="GO:0080044">
    <property type="term" value="F:quercetin 7-O-glucosyltransferase activity"/>
    <property type="evidence" value="ECO:0007669"/>
    <property type="project" value="TreeGrafter"/>
</dbReference>
<evidence type="ECO:0000256" key="2">
    <source>
        <dbReference type="ARBA" id="ARBA00022676"/>
    </source>
</evidence>
<comment type="similarity">
    <text evidence="1">Belongs to the UDP-glycosyltransferase family.</text>
</comment>
<keyword evidence="2" id="KW-0328">Glycosyltransferase</keyword>
<feature type="coiled-coil region" evidence="4">
    <location>
        <begin position="419"/>
        <end position="446"/>
    </location>
</feature>
<name>A0A2I6B3P3_RHORB</name>
<dbReference type="AlphaFoldDB" id="A0A2I6B3P3"/>
<keyword evidence="4" id="KW-0175">Coiled coil</keyword>
<protein>
    <submittedName>
        <fullName evidence="5">Uridine 5'-diphospho-glucosyltransferase 8</fullName>
    </submittedName>
</protein>
<evidence type="ECO:0000256" key="4">
    <source>
        <dbReference type="SAM" id="Coils"/>
    </source>
</evidence>
<dbReference type="Gene3D" id="3.40.50.2000">
    <property type="entry name" value="Glycogen Phosphorylase B"/>
    <property type="match status" value="2"/>
</dbReference>
<dbReference type="EMBL" id="MF674533">
    <property type="protein sequence ID" value="AUI41122.1"/>
    <property type="molecule type" value="mRNA"/>
</dbReference>
<accession>A0A2I6B3P3</accession>
<evidence type="ECO:0000256" key="3">
    <source>
        <dbReference type="ARBA" id="ARBA00022679"/>
    </source>
</evidence>
<dbReference type="PANTHER" id="PTHR11926:SF1494">
    <property type="entry name" value="FLAVONOL 3-O-GLUCOSYLTRANSFERASE UGT76E12-RELATED"/>
    <property type="match status" value="1"/>
</dbReference>
<dbReference type="CDD" id="cd03784">
    <property type="entry name" value="GT1_Gtf-like"/>
    <property type="match status" value="1"/>
</dbReference>
<dbReference type="PANTHER" id="PTHR11926">
    <property type="entry name" value="GLUCOSYL/GLUCURONOSYL TRANSFERASES"/>
    <property type="match status" value="1"/>
</dbReference>
<evidence type="ECO:0000256" key="1">
    <source>
        <dbReference type="ARBA" id="ARBA00009995"/>
    </source>
</evidence>